<dbReference type="Proteomes" id="UP000191672">
    <property type="component" value="Unassembled WGS sequence"/>
</dbReference>
<gene>
    <name evidence="1" type="ORF">PENANT_c001G01269</name>
</gene>
<reference evidence="2" key="1">
    <citation type="journal article" date="2017" name="Nat. Microbiol.">
        <title>Global analysis of biosynthetic gene clusters reveals vast potential of secondary metabolite production in Penicillium species.</title>
        <authorList>
            <person name="Nielsen J.C."/>
            <person name="Grijseels S."/>
            <person name="Prigent S."/>
            <person name="Ji B."/>
            <person name="Dainat J."/>
            <person name="Nielsen K.F."/>
            <person name="Frisvad J.C."/>
            <person name="Workman M."/>
            <person name="Nielsen J."/>
        </authorList>
    </citation>
    <scope>NUCLEOTIDE SEQUENCE [LARGE SCALE GENOMIC DNA]</scope>
    <source>
        <strain evidence="2">IBT 31811</strain>
    </source>
</reference>
<dbReference type="OrthoDB" id="4337177at2759"/>
<evidence type="ECO:0000313" key="2">
    <source>
        <dbReference type="Proteomes" id="UP000191672"/>
    </source>
</evidence>
<keyword evidence="2" id="KW-1185">Reference proteome</keyword>
<comment type="caution">
    <text evidence="1">The sequence shown here is derived from an EMBL/GenBank/DDBJ whole genome shotgun (WGS) entry which is preliminary data.</text>
</comment>
<proteinExistence type="predicted"/>
<sequence>MLGIIRRCLSRQQTEPEPRNAELEEPQSKEYNALRQVDETSYICNHVIDIDVLFLLLYEPDDERQPGHWVVEETSCNEAFSSDVATSSGQAATTYDVTTPSGATSSSDLDANQVFQQTLEPWSIERRCLDAHALYLLYNEPFSLHQDTVDTLLKEPSFTGRAPDTKGASRLLSTRDYNQPFNPASPQPEEAWIEDLWQCSTTDALLAEAERIWLDGDSQWAHEIADEISEDPSLSRKDFVRFFTST</sequence>
<accession>A0A1V6QP81</accession>
<organism evidence="1 2">
    <name type="scientific">Penicillium antarcticum</name>
    <dbReference type="NCBI Taxonomy" id="416450"/>
    <lineage>
        <taxon>Eukaryota</taxon>
        <taxon>Fungi</taxon>
        <taxon>Dikarya</taxon>
        <taxon>Ascomycota</taxon>
        <taxon>Pezizomycotina</taxon>
        <taxon>Eurotiomycetes</taxon>
        <taxon>Eurotiomycetidae</taxon>
        <taxon>Eurotiales</taxon>
        <taxon>Aspergillaceae</taxon>
        <taxon>Penicillium</taxon>
    </lineage>
</organism>
<dbReference type="EMBL" id="MDYN01000001">
    <property type="protein sequence ID" value="OQD91005.1"/>
    <property type="molecule type" value="Genomic_DNA"/>
</dbReference>
<evidence type="ECO:0000313" key="1">
    <source>
        <dbReference type="EMBL" id="OQD91005.1"/>
    </source>
</evidence>
<name>A0A1V6QP81_9EURO</name>
<dbReference type="AlphaFoldDB" id="A0A1V6QP81"/>
<protein>
    <submittedName>
        <fullName evidence="1">Uncharacterized protein</fullName>
    </submittedName>
</protein>